<sequence>MDDRLFHTTIVILFPFGGPVHARTDIPIHYTKRKLPWDFRATAQLLFLLSFFASGIHLNLSATDSGDAEELQSLKSHWQNTPQIWDQIDDPCGAPWVGVTCTNSRITSLKLPSMSLAGNLRDRIGGLTELRSFHFNRNQLSGFIPPVLFSSDMMLIHVRLNRNALSGEVPKNRNNLTNLKELDLSNNSFYSSESSEWFSTLPSLTTLVIENGSLQGTLTPKVFSFPDIQQVLLRNNAFNGTFDLDDSFSPQLQLVDLRNNQISAVTLSADYKNKLILVGNPVCTGLPNVSFCQP</sequence>
<organism evidence="1 2">
    <name type="scientific">Populus alba</name>
    <name type="common">White poplar</name>
    <dbReference type="NCBI Taxonomy" id="43335"/>
    <lineage>
        <taxon>Eukaryota</taxon>
        <taxon>Viridiplantae</taxon>
        <taxon>Streptophyta</taxon>
        <taxon>Embryophyta</taxon>
        <taxon>Tracheophyta</taxon>
        <taxon>Spermatophyta</taxon>
        <taxon>Magnoliopsida</taxon>
        <taxon>eudicotyledons</taxon>
        <taxon>Gunneridae</taxon>
        <taxon>Pentapetalae</taxon>
        <taxon>rosids</taxon>
        <taxon>fabids</taxon>
        <taxon>Malpighiales</taxon>
        <taxon>Salicaceae</taxon>
        <taxon>Saliceae</taxon>
        <taxon>Populus</taxon>
    </lineage>
</organism>
<protein>
    <submittedName>
        <fullName evidence="1">Uncharacterized protein</fullName>
    </submittedName>
</protein>
<comment type="caution">
    <text evidence="1">The sequence shown here is derived from an EMBL/GenBank/DDBJ whole genome shotgun (WGS) entry which is preliminary data.</text>
</comment>
<dbReference type="EMBL" id="RCHU02000008">
    <property type="protein sequence ID" value="KAL3582188.1"/>
    <property type="molecule type" value="Genomic_DNA"/>
</dbReference>
<keyword evidence="2" id="KW-1185">Reference proteome</keyword>
<accession>A0ACC4BU68</accession>
<proteinExistence type="predicted"/>
<name>A0ACC4BU68_POPAL</name>
<dbReference type="Proteomes" id="UP000309997">
    <property type="component" value="Unassembled WGS sequence"/>
</dbReference>
<reference evidence="1 2" key="1">
    <citation type="journal article" date="2024" name="Plant Biotechnol. J.">
        <title>Genome and CRISPR/Cas9 system of a widespread forest tree (Populus alba) in the world.</title>
        <authorList>
            <person name="Liu Y.J."/>
            <person name="Jiang P.F."/>
            <person name="Han X.M."/>
            <person name="Li X.Y."/>
            <person name="Wang H.M."/>
            <person name="Wang Y.J."/>
            <person name="Wang X.X."/>
            <person name="Zeng Q.Y."/>
        </authorList>
    </citation>
    <scope>NUCLEOTIDE SEQUENCE [LARGE SCALE GENOMIC DNA]</scope>
    <source>
        <strain evidence="2">cv. PAL-ZL1</strain>
    </source>
</reference>
<evidence type="ECO:0000313" key="2">
    <source>
        <dbReference type="Proteomes" id="UP000309997"/>
    </source>
</evidence>
<gene>
    <name evidence="1" type="ORF">D5086_016520</name>
</gene>
<evidence type="ECO:0000313" key="1">
    <source>
        <dbReference type="EMBL" id="KAL3582188.1"/>
    </source>
</evidence>